<feature type="domain" description="Pterin-binding" evidence="13">
    <location>
        <begin position="24"/>
        <end position="282"/>
    </location>
</feature>
<keyword evidence="7 12" id="KW-0808">Transferase</keyword>
<evidence type="ECO:0000256" key="10">
    <source>
        <dbReference type="ARBA" id="ARBA00022909"/>
    </source>
</evidence>
<keyword evidence="8 12" id="KW-0479">Metal-binding</keyword>
<dbReference type="PROSITE" id="PS00792">
    <property type="entry name" value="DHPS_1"/>
    <property type="match status" value="1"/>
</dbReference>
<evidence type="ECO:0000256" key="1">
    <source>
        <dbReference type="ARBA" id="ARBA00000012"/>
    </source>
</evidence>
<dbReference type="AlphaFoldDB" id="U5WBK4"/>
<dbReference type="eggNOG" id="COG0294">
    <property type="taxonomic scope" value="Bacteria"/>
</dbReference>
<evidence type="ECO:0000256" key="2">
    <source>
        <dbReference type="ARBA" id="ARBA00001946"/>
    </source>
</evidence>
<dbReference type="GO" id="GO:0004156">
    <property type="term" value="F:dihydropteroate synthase activity"/>
    <property type="evidence" value="ECO:0007669"/>
    <property type="project" value="UniProtKB-EC"/>
</dbReference>
<dbReference type="FunFam" id="3.20.20.20:FF:000006">
    <property type="entry name" value="Dihydropteroate synthase"/>
    <property type="match status" value="1"/>
</dbReference>
<dbReference type="PANTHER" id="PTHR20941">
    <property type="entry name" value="FOLATE SYNTHESIS PROTEINS"/>
    <property type="match status" value="1"/>
</dbReference>
<gene>
    <name evidence="14" type="ORF">AFR_41470</name>
</gene>
<dbReference type="EMBL" id="CP006272">
    <property type="protein sequence ID" value="AGZ46548.1"/>
    <property type="molecule type" value="Genomic_DNA"/>
</dbReference>
<dbReference type="Proteomes" id="UP000017746">
    <property type="component" value="Chromosome"/>
</dbReference>
<dbReference type="PROSITE" id="PS00793">
    <property type="entry name" value="DHPS_2"/>
    <property type="match status" value="1"/>
</dbReference>
<dbReference type="InterPro" id="IPR006390">
    <property type="entry name" value="DHP_synth_dom"/>
</dbReference>
<comment type="cofactor">
    <cofactor evidence="2 12">
        <name>Mg(2+)</name>
        <dbReference type="ChEBI" id="CHEBI:18420"/>
    </cofactor>
</comment>
<evidence type="ECO:0000256" key="7">
    <source>
        <dbReference type="ARBA" id="ARBA00022679"/>
    </source>
</evidence>
<dbReference type="EC" id="2.5.1.15" evidence="5 12"/>
<dbReference type="GO" id="GO:0046656">
    <property type="term" value="P:folic acid biosynthetic process"/>
    <property type="evidence" value="ECO:0007669"/>
    <property type="project" value="UniProtKB-KW"/>
</dbReference>
<evidence type="ECO:0000259" key="13">
    <source>
        <dbReference type="PROSITE" id="PS50972"/>
    </source>
</evidence>
<organism evidence="14 15">
    <name type="scientific">Actinoplanes friuliensis DSM 7358</name>
    <dbReference type="NCBI Taxonomy" id="1246995"/>
    <lineage>
        <taxon>Bacteria</taxon>
        <taxon>Bacillati</taxon>
        <taxon>Actinomycetota</taxon>
        <taxon>Actinomycetes</taxon>
        <taxon>Micromonosporales</taxon>
        <taxon>Micromonosporaceae</taxon>
        <taxon>Actinoplanes</taxon>
    </lineage>
</organism>
<sequence length="301" mass="31107">MSDPIGSATTAQVSGDLLLQQDHPVVMGVLNVTPDSFSDGGRFAGVEAAVAHGLALRRAGADIIDIGGESTRPGADRVDGPTEIARVLPVVTELARAGVPLSIDTTRAEVAAAALAAGAVVVNDVSGGLADPGMATVVADAGCPWILMHWRGHSRRMLDLATYTDVVAEVRAELLQRVEDAVSAGVDPGRLILDPGIGFAKRAEHNWALSAHLDQLVALGHPVLFAASRKTYLGRLLASPDGEPRPVDGREAATIATSVLAVAAGAWGVRVHDVRATADALAVWRATGRPRFQRSSSGGTP</sequence>
<dbReference type="STRING" id="1246995.AFR_41470"/>
<keyword evidence="15" id="KW-1185">Reference proteome</keyword>
<evidence type="ECO:0000256" key="11">
    <source>
        <dbReference type="ARBA" id="ARBA00030193"/>
    </source>
</evidence>
<dbReference type="Pfam" id="PF00809">
    <property type="entry name" value="Pterin_bind"/>
    <property type="match status" value="1"/>
</dbReference>
<dbReference type="CDD" id="cd00739">
    <property type="entry name" value="DHPS"/>
    <property type="match status" value="1"/>
</dbReference>
<keyword evidence="9 12" id="KW-0460">Magnesium</keyword>
<protein>
    <recommendedName>
        <fullName evidence="6 12">Dihydropteroate synthase</fullName>
        <shortName evidence="12">DHPS</shortName>
        <ecNumber evidence="5 12">2.5.1.15</ecNumber>
    </recommendedName>
    <alternativeName>
        <fullName evidence="11 12">Dihydropteroate pyrophosphorylase</fullName>
    </alternativeName>
</protein>
<dbReference type="KEGG" id="afs:AFR_41470"/>
<dbReference type="PATRIC" id="fig|1246995.3.peg.8391"/>
<evidence type="ECO:0000256" key="6">
    <source>
        <dbReference type="ARBA" id="ARBA00016919"/>
    </source>
</evidence>
<name>U5WBK4_9ACTN</name>
<dbReference type="PANTHER" id="PTHR20941:SF1">
    <property type="entry name" value="FOLIC ACID SYNTHESIS PROTEIN FOL1"/>
    <property type="match status" value="1"/>
</dbReference>
<dbReference type="PROSITE" id="PS50972">
    <property type="entry name" value="PTERIN_BINDING"/>
    <property type="match status" value="1"/>
</dbReference>
<comment type="function">
    <text evidence="12">Catalyzes the condensation of para-aminobenzoate (pABA) with 6-hydroxymethyl-7,8-dihydropterin diphosphate (DHPt-PP) to form 7,8-dihydropteroate (H2Pte), the immediate precursor of folate derivatives.</text>
</comment>
<accession>U5WBK4</accession>
<evidence type="ECO:0000256" key="12">
    <source>
        <dbReference type="RuleBase" id="RU361205"/>
    </source>
</evidence>
<dbReference type="InterPro" id="IPR011005">
    <property type="entry name" value="Dihydropteroate_synth-like_sf"/>
</dbReference>
<evidence type="ECO:0000256" key="5">
    <source>
        <dbReference type="ARBA" id="ARBA00012458"/>
    </source>
</evidence>
<comment type="pathway">
    <text evidence="3 12">Cofactor biosynthesis; tetrahydrofolate biosynthesis; 7,8-dihydrofolate from 2-amino-4-hydroxy-6-hydroxymethyl-7,8-dihydropteridine diphosphate and 4-aminobenzoate: step 1/2.</text>
</comment>
<evidence type="ECO:0000256" key="3">
    <source>
        <dbReference type="ARBA" id="ARBA00004763"/>
    </source>
</evidence>
<comment type="similarity">
    <text evidence="4 12">Belongs to the DHPS family.</text>
</comment>
<proteinExistence type="inferred from homology"/>
<dbReference type="NCBIfam" id="TIGR01496">
    <property type="entry name" value="DHPS"/>
    <property type="match status" value="1"/>
</dbReference>
<evidence type="ECO:0000313" key="15">
    <source>
        <dbReference type="Proteomes" id="UP000017746"/>
    </source>
</evidence>
<evidence type="ECO:0000256" key="4">
    <source>
        <dbReference type="ARBA" id="ARBA00009503"/>
    </source>
</evidence>
<dbReference type="UniPathway" id="UPA00077">
    <property type="reaction ID" value="UER00156"/>
</dbReference>
<evidence type="ECO:0000313" key="14">
    <source>
        <dbReference type="EMBL" id="AGZ46548.1"/>
    </source>
</evidence>
<dbReference type="GO" id="GO:0046654">
    <property type="term" value="P:tetrahydrofolate biosynthetic process"/>
    <property type="evidence" value="ECO:0007669"/>
    <property type="project" value="UniProtKB-UniPathway"/>
</dbReference>
<evidence type="ECO:0000256" key="9">
    <source>
        <dbReference type="ARBA" id="ARBA00022842"/>
    </source>
</evidence>
<dbReference type="InterPro" id="IPR000489">
    <property type="entry name" value="Pterin-binding_dom"/>
</dbReference>
<dbReference type="GO" id="GO:0046872">
    <property type="term" value="F:metal ion binding"/>
    <property type="evidence" value="ECO:0007669"/>
    <property type="project" value="UniProtKB-KW"/>
</dbReference>
<dbReference type="Gene3D" id="3.20.20.20">
    <property type="entry name" value="Dihydropteroate synthase-like"/>
    <property type="match status" value="1"/>
</dbReference>
<dbReference type="HOGENOM" id="CLU_008023_0_1_11"/>
<dbReference type="SUPFAM" id="SSF51717">
    <property type="entry name" value="Dihydropteroate synthetase-like"/>
    <property type="match status" value="1"/>
</dbReference>
<dbReference type="InterPro" id="IPR045031">
    <property type="entry name" value="DHP_synth-like"/>
</dbReference>
<dbReference type="GO" id="GO:0005829">
    <property type="term" value="C:cytosol"/>
    <property type="evidence" value="ECO:0007669"/>
    <property type="project" value="TreeGrafter"/>
</dbReference>
<keyword evidence="10 12" id="KW-0289">Folate biosynthesis</keyword>
<comment type="catalytic activity">
    <reaction evidence="1">
        <text>(7,8-dihydropterin-6-yl)methyl diphosphate + 4-aminobenzoate = 7,8-dihydropteroate + diphosphate</text>
        <dbReference type="Rhea" id="RHEA:19949"/>
        <dbReference type="ChEBI" id="CHEBI:17836"/>
        <dbReference type="ChEBI" id="CHEBI:17839"/>
        <dbReference type="ChEBI" id="CHEBI:33019"/>
        <dbReference type="ChEBI" id="CHEBI:72950"/>
        <dbReference type="EC" id="2.5.1.15"/>
    </reaction>
</comment>
<evidence type="ECO:0000256" key="8">
    <source>
        <dbReference type="ARBA" id="ARBA00022723"/>
    </source>
</evidence>
<reference evidence="14 15" key="1">
    <citation type="journal article" date="2014" name="J. Biotechnol.">
        <title>Complete genome sequence of the actinobacterium Actinoplanes friuliensis HAG 010964, producer of the lipopeptide antibiotic friulimycin.</title>
        <authorList>
            <person name="Ruckert C."/>
            <person name="Szczepanowski R."/>
            <person name="Albersmeier A."/>
            <person name="Goesmann A."/>
            <person name="Fischer N."/>
            <person name="Steinkamper A."/>
            <person name="Puhler A."/>
            <person name="Biener R."/>
            <person name="Schwartz D."/>
            <person name="Kalinowski J."/>
        </authorList>
    </citation>
    <scope>NUCLEOTIDE SEQUENCE [LARGE SCALE GENOMIC DNA]</scope>
    <source>
        <strain evidence="14 15">DSM 7358</strain>
    </source>
</reference>